<proteinExistence type="predicted"/>
<evidence type="ECO:0000313" key="3">
    <source>
        <dbReference type="Proteomes" id="UP000244731"/>
    </source>
</evidence>
<evidence type="ECO:0008006" key="4">
    <source>
        <dbReference type="Google" id="ProtNLM"/>
    </source>
</evidence>
<dbReference type="EMBL" id="MSAC01000064">
    <property type="protein sequence ID" value="PUX01270.1"/>
    <property type="molecule type" value="Genomic_DNA"/>
</dbReference>
<evidence type="ECO:0000256" key="1">
    <source>
        <dbReference type="SAM" id="MobiDB-lite"/>
    </source>
</evidence>
<evidence type="ECO:0000313" key="2">
    <source>
        <dbReference type="EMBL" id="PUX01270.1"/>
    </source>
</evidence>
<feature type="region of interest" description="Disordered" evidence="1">
    <location>
        <begin position="1"/>
        <end position="57"/>
    </location>
</feature>
<gene>
    <name evidence="2" type="ORF">AUM46_19330</name>
</gene>
<keyword evidence="3" id="KW-1185">Reference proteome</keyword>
<organism evidence="2 3">
    <name type="scientific">Cronobacter malonaticus</name>
    <dbReference type="NCBI Taxonomy" id="413503"/>
    <lineage>
        <taxon>Bacteria</taxon>
        <taxon>Pseudomonadati</taxon>
        <taxon>Pseudomonadota</taxon>
        <taxon>Gammaproteobacteria</taxon>
        <taxon>Enterobacterales</taxon>
        <taxon>Enterobacteriaceae</taxon>
        <taxon>Cronobacter</taxon>
    </lineage>
</organism>
<dbReference type="Proteomes" id="UP000244731">
    <property type="component" value="Unassembled WGS sequence"/>
</dbReference>
<feature type="compositionally biased region" description="Basic and acidic residues" evidence="1">
    <location>
        <begin position="40"/>
        <end position="54"/>
    </location>
</feature>
<accession>A0ABX5JWS1</accession>
<comment type="caution">
    <text evidence="2">The sequence shown here is derived from an EMBL/GenBank/DDBJ whole genome shotgun (WGS) entry which is preliminary data.</text>
</comment>
<reference evidence="2 3" key="1">
    <citation type="submission" date="2016-12" db="EMBL/GenBank/DDBJ databases">
        <title>Analysis of the Molecular Diversity Among Cronobacter Species Isolated from Filth Flies Using a Pan Genomic DNA Microarray.</title>
        <authorList>
            <person name="Pava-Ripoll M."/>
            <person name="Tall B."/>
            <person name="Farber J."/>
            <person name="Fanning S."/>
            <person name="Lehner A."/>
            <person name="Stephan R."/>
            <person name="Pagotto F."/>
            <person name="Iverson C."/>
            <person name="Ziobro G."/>
            <person name="Miller A."/>
            <person name="Pearson R."/>
            <person name="Yan Q."/>
            <person name="Kim M."/>
            <person name="Jeong S."/>
            <person name="Park J."/>
            <person name="Jun S."/>
            <person name="Choi H."/>
            <person name="Chung T."/>
            <person name="Yoo Y."/>
            <person name="Park E."/>
            <person name="Hwang S."/>
            <person name="Lee B."/>
            <person name="Sathyamoorthy V."/>
            <person name="Carter L."/>
            <person name="Mammel M."/>
            <person name="Jackson S."/>
            <person name="Kothary M."/>
            <person name="Patel I."/>
            <person name="Grim C."/>
            <person name="Gopinath G."/>
            <person name="Gangiredla J."/>
            <person name="Chase H."/>
        </authorList>
    </citation>
    <scope>NUCLEOTIDE SEQUENCE [LARGE SCALE GENOMIC DNA]</scope>
    <source>
        <strain evidence="2 3">MOD1-Md25g</strain>
    </source>
</reference>
<protein>
    <recommendedName>
        <fullName evidence="4">Rep protein</fullName>
    </recommendedName>
</protein>
<sequence>MIARSYHRHGAKAPSTCGSDFVVWQGGKQVNPRELTSVSDRGERAQPGPPRRESPFGLWVRFRGVARRQASESPGAYTSK</sequence>
<name>A0ABX5JWS1_9ENTR</name>
<feature type="compositionally biased region" description="Basic residues" evidence="1">
    <location>
        <begin position="1"/>
        <end position="11"/>
    </location>
</feature>